<dbReference type="PRINTS" id="PR00315">
    <property type="entry name" value="ELONGATNFCT"/>
</dbReference>
<dbReference type="GO" id="GO:0005739">
    <property type="term" value="C:mitochondrion"/>
    <property type="evidence" value="ECO:0007669"/>
    <property type="project" value="UniProtKB-SubCell"/>
</dbReference>
<keyword evidence="6 8" id="KW-0496">Mitochondrion</keyword>
<dbReference type="CDD" id="cd16262">
    <property type="entry name" value="EFG_III"/>
    <property type="match status" value="1"/>
</dbReference>
<dbReference type="HAMAP" id="MF_00054_B">
    <property type="entry name" value="EF_G_EF_2_B"/>
    <property type="match status" value="1"/>
</dbReference>
<dbReference type="SUPFAM" id="SSF54211">
    <property type="entry name" value="Ribosomal protein S5 domain 2-like"/>
    <property type="match status" value="1"/>
</dbReference>
<comment type="pathway">
    <text evidence="8">Protein biosynthesis; polypeptide chain elongation.</text>
</comment>
<dbReference type="InterPro" id="IPR005517">
    <property type="entry name" value="Transl_elong_EFG/EF2_IV"/>
</dbReference>
<dbReference type="Pfam" id="PF00009">
    <property type="entry name" value="GTP_EFTU"/>
    <property type="match status" value="1"/>
</dbReference>
<dbReference type="SUPFAM" id="SSF54980">
    <property type="entry name" value="EF-G C-terminal domain-like"/>
    <property type="match status" value="2"/>
</dbReference>
<dbReference type="UniPathway" id="UPA00345"/>
<evidence type="ECO:0000256" key="4">
    <source>
        <dbReference type="ARBA" id="ARBA00022768"/>
    </source>
</evidence>
<dbReference type="Gene3D" id="3.30.230.10">
    <property type="match status" value="2"/>
</dbReference>
<dbReference type="Gene3D" id="2.40.30.10">
    <property type="entry name" value="Translation factors"/>
    <property type="match status" value="1"/>
</dbReference>
<evidence type="ECO:0000256" key="6">
    <source>
        <dbReference type="ARBA" id="ARBA00023128"/>
    </source>
</evidence>
<keyword evidence="11" id="KW-1185">Reference proteome</keyword>
<dbReference type="NCBIfam" id="TIGR00231">
    <property type="entry name" value="small_GTP"/>
    <property type="match status" value="1"/>
</dbReference>
<dbReference type="InterPro" id="IPR000795">
    <property type="entry name" value="T_Tr_GTP-bd_dom"/>
</dbReference>
<dbReference type="SMART" id="SM00889">
    <property type="entry name" value="EFG_IV"/>
    <property type="match status" value="1"/>
</dbReference>
<dbReference type="Pfam" id="PF03144">
    <property type="entry name" value="GTP_EFTU_D2"/>
    <property type="match status" value="1"/>
</dbReference>
<name>A0A8K0JYA5_LADFU</name>
<dbReference type="FunFam" id="3.30.70.240:FF:000001">
    <property type="entry name" value="Elongation factor G"/>
    <property type="match status" value="1"/>
</dbReference>
<comment type="similarity">
    <text evidence="8">Belongs to the GTP-binding elongation factor family. EF-G/EF-2 subfamily.</text>
</comment>
<dbReference type="InterPro" id="IPR027417">
    <property type="entry name" value="P-loop_NTPase"/>
</dbReference>
<evidence type="ECO:0000313" key="10">
    <source>
        <dbReference type="EMBL" id="KAG8224172.1"/>
    </source>
</evidence>
<dbReference type="AlphaFoldDB" id="A0A8K0JYA5"/>
<dbReference type="Pfam" id="PF03764">
    <property type="entry name" value="EFG_IV"/>
    <property type="match status" value="2"/>
</dbReference>
<dbReference type="OrthoDB" id="198619at2759"/>
<dbReference type="Gene3D" id="3.40.50.300">
    <property type="entry name" value="P-loop containing nucleotide triphosphate hydrolases"/>
    <property type="match status" value="1"/>
</dbReference>
<comment type="subcellular location">
    <subcellularLocation>
        <location evidence="1 8">Mitochondrion</location>
    </subcellularLocation>
</comment>
<dbReference type="Pfam" id="PF00679">
    <property type="entry name" value="EFG_C"/>
    <property type="match status" value="1"/>
</dbReference>
<protein>
    <recommendedName>
        <fullName evidence="8">Elongation factor G, mitochondrial</fullName>
        <shortName evidence="8">EF-Gmt</shortName>
    </recommendedName>
    <alternativeName>
        <fullName evidence="8">Elongation factor G 1, mitochondrial</fullName>
        <shortName evidence="8">mEF-G 1</shortName>
    </alternativeName>
    <alternativeName>
        <fullName evidence="8">Elongation factor G1</fullName>
    </alternativeName>
</protein>
<dbReference type="InterPro" id="IPR041095">
    <property type="entry name" value="EFG_II"/>
</dbReference>
<dbReference type="SUPFAM" id="SSF50447">
    <property type="entry name" value="Translation proteins"/>
    <property type="match status" value="1"/>
</dbReference>
<dbReference type="SMART" id="SM00838">
    <property type="entry name" value="EFG_C"/>
    <property type="match status" value="1"/>
</dbReference>
<dbReference type="InterPro" id="IPR004161">
    <property type="entry name" value="EFTu-like_2"/>
</dbReference>
<evidence type="ECO:0000256" key="5">
    <source>
        <dbReference type="ARBA" id="ARBA00022917"/>
    </source>
</evidence>
<dbReference type="PROSITE" id="PS00301">
    <property type="entry name" value="G_TR_1"/>
    <property type="match status" value="1"/>
</dbReference>
<dbReference type="PANTHER" id="PTHR43636">
    <property type="entry name" value="ELONGATION FACTOR G, MITOCHONDRIAL"/>
    <property type="match status" value="1"/>
</dbReference>
<keyword evidence="4 8" id="KW-0251">Elongation factor</keyword>
<proteinExistence type="inferred from homology"/>
<dbReference type="InterPro" id="IPR020568">
    <property type="entry name" value="Ribosomal_Su5_D2-typ_SF"/>
</dbReference>
<dbReference type="CDD" id="cd04097">
    <property type="entry name" value="mtEFG1_C"/>
    <property type="match status" value="1"/>
</dbReference>
<dbReference type="InterPro" id="IPR005225">
    <property type="entry name" value="Small_GTP-bd"/>
</dbReference>
<dbReference type="CDD" id="cd04091">
    <property type="entry name" value="mtEFG1_II_like"/>
    <property type="match status" value="1"/>
</dbReference>
<accession>A0A8K0JYA5</accession>
<dbReference type="InterPro" id="IPR000640">
    <property type="entry name" value="EFG_V-like"/>
</dbReference>
<dbReference type="GO" id="GO:0005525">
    <property type="term" value="F:GTP binding"/>
    <property type="evidence" value="ECO:0007669"/>
    <property type="project" value="UniProtKB-UniRule"/>
</dbReference>
<feature type="binding site" evidence="8">
    <location>
        <begin position="171"/>
        <end position="174"/>
    </location>
    <ligand>
        <name>GTP</name>
        <dbReference type="ChEBI" id="CHEBI:37565"/>
    </ligand>
</feature>
<dbReference type="InterPro" id="IPR031157">
    <property type="entry name" value="G_TR_CS"/>
</dbReference>
<dbReference type="InterPro" id="IPR035649">
    <property type="entry name" value="EFG_V"/>
</dbReference>
<feature type="domain" description="Tr-type G" evidence="9">
    <location>
        <begin position="41"/>
        <end position="318"/>
    </location>
</feature>
<keyword evidence="7 8" id="KW-0342">GTP-binding</keyword>
<evidence type="ECO:0000256" key="3">
    <source>
        <dbReference type="ARBA" id="ARBA00022741"/>
    </source>
</evidence>
<dbReference type="InterPro" id="IPR035647">
    <property type="entry name" value="EFG_III/V"/>
</dbReference>
<dbReference type="EMBL" id="KZ308187">
    <property type="protein sequence ID" value="KAG8224172.1"/>
    <property type="molecule type" value="Genomic_DNA"/>
</dbReference>
<dbReference type="FunFam" id="3.40.50.300:FF:000539">
    <property type="entry name" value="Elongation factor G, mitochondrial"/>
    <property type="match status" value="1"/>
</dbReference>
<dbReference type="Gene3D" id="3.30.70.870">
    <property type="entry name" value="Elongation Factor G (Translational Gtpase), domain 3"/>
    <property type="match status" value="1"/>
</dbReference>
<evidence type="ECO:0000256" key="8">
    <source>
        <dbReference type="HAMAP-Rule" id="MF_03061"/>
    </source>
</evidence>
<dbReference type="InterPro" id="IPR004540">
    <property type="entry name" value="Transl_elong_EFG/EF2"/>
</dbReference>
<dbReference type="Pfam" id="PF14492">
    <property type="entry name" value="EFG_III"/>
    <property type="match status" value="1"/>
</dbReference>
<evidence type="ECO:0000256" key="7">
    <source>
        <dbReference type="ARBA" id="ARBA00023134"/>
    </source>
</evidence>
<comment type="caution">
    <text evidence="10">The sequence shown here is derived from an EMBL/GenBank/DDBJ whole genome shotgun (WGS) entry which is preliminary data.</text>
</comment>
<sequence>MYSLARKSDLFSKFLEPSKILRKCSPCMSSYAKFAEHKDLEHIRNIGISAHIDSGKTTLTERILFYTGRIAEMHEVKGKDNVGATMDSMELERQRGITIQSAATYTIWKDHNINIIDTPGHVDFTVEVERALRVLDGAILVLCAVGGVQSQTLTVNRQMKRYSVPCLAFINKLDRMSANPYRVLSQMRSKLGHNAAFLQLPIGLESKTEGIIDVIGQKALYFDGKFGETIREDEIPANMRVEAQERKQELVEHVSNVDDKLGEMFIEEKTPTEKDLKDAIRRTCLKRTFTPVLVGTALKNKGVQPLLDAVLDYLPNPGEVENFAFHQESKKGEKQEYGQGSAENRILLNPARDNKSPFLALAFKLEAGRFGQLTYLRCYQGSLSKGDNIFNARNSKKVRVSRLVRLHANEMEDVNEVFAGDIFALFGVDCASGDTFVTDLKNQLSMESIYVPDPVVSMSIKPKDNNDRDNFGKAVARFTKEDPTFQLHYDSDNRETIVSGMGELHLEIYAQRMEREYNCPVILGKPKVAFRETLVNPCSFDYLHKKQSGGAGQYARVIGVIEVSLLSGHRLSGVRFRLQDGAHHIVDSSELAFMLAAQGAVRQVFEEGMWKILEPIMAVEVTAPDEFQGVVMGQLSKRHAIITGTDANEGWFILQAEVPLNEMFGYASDLRSTTQGKGEFSMEYSRYSPALPEVQNKLIQEYRESQGLGEPKQKRKKN</sequence>
<dbReference type="SUPFAM" id="SSF52540">
    <property type="entry name" value="P-loop containing nucleoside triphosphate hydrolases"/>
    <property type="match status" value="1"/>
</dbReference>
<dbReference type="Gene3D" id="3.30.70.240">
    <property type="match status" value="1"/>
</dbReference>
<dbReference type="Proteomes" id="UP000792457">
    <property type="component" value="Unassembled WGS sequence"/>
</dbReference>
<reference evidence="10" key="2">
    <citation type="submission" date="2017-10" db="EMBL/GenBank/DDBJ databases">
        <title>Ladona fulva Genome sequencing and assembly.</title>
        <authorList>
            <person name="Murali S."/>
            <person name="Richards S."/>
            <person name="Bandaranaike D."/>
            <person name="Bellair M."/>
            <person name="Blankenburg K."/>
            <person name="Chao H."/>
            <person name="Dinh H."/>
            <person name="Doddapaneni H."/>
            <person name="Dugan-Rocha S."/>
            <person name="Elkadiri S."/>
            <person name="Gnanaolivu R."/>
            <person name="Hernandez B."/>
            <person name="Skinner E."/>
            <person name="Javaid M."/>
            <person name="Lee S."/>
            <person name="Li M."/>
            <person name="Ming W."/>
            <person name="Munidasa M."/>
            <person name="Muniz J."/>
            <person name="Nguyen L."/>
            <person name="Hughes D."/>
            <person name="Osuji N."/>
            <person name="Pu L.-L."/>
            <person name="Puazo M."/>
            <person name="Qu C."/>
            <person name="Quiroz J."/>
            <person name="Raj R."/>
            <person name="Weissenberger G."/>
            <person name="Xin Y."/>
            <person name="Zou X."/>
            <person name="Han Y."/>
            <person name="Worley K."/>
            <person name="Muzny D."/>
            <person name="Gibbs R."/>
        </authorList>
    </citation>
    <scope>NUCLEOTIDE SEQUENCE</scope>
    <source>
        <strain evidence="10">Sampled in the wild</strain>
    </source>
</reference>
<comment type="similarity">
    <text evidence="2">Belongs to the TRAFAC class translation factor GTPase superfamily. Classic translation factor GTPase family. EF-G/EF-2 subfamily.</text>
</comment>
<organism evidence="10 11">
    <name type="scientific">Ladona fulva</name>
    <name type="common">Scarce chaser dragonfly</name>
    <name type="synonym">Libellula fulva</name>
    <dbReference type="NCBI Taxonomy" id="123851"/>
    <lineage>
        <taxon>Eukaryota</taxon>
        <taxon>Metazoa</taxon>
        <taxon>Ecdysozoa</taxon>
        <taxon>Arthropoda</taxon>
        <taxon>Hexapoda</taxon>
        <taxon>Insecta</taxon>
        <taxon>Pterygota</taxon>
        <taxon>Palaeoptera</taxon>
        <taxon>Odonata</taxon>
        <taxon>Epiprocta</taxon>
        <taxon>Anisoptera</taxon>
        <taxon>Libelluloidea</taxon>
        <taxon>Libellulidae</taxon>
        <taxon>Ladona</taxon>
    </lineage>
</organism>
<comment type="function">
    <text evidence="8">Mitochondrial GTPase that catalyzes the GTP-dependent ribosomal translocation step during translation elongation. During this step, the ribosome changes from the pre-translocational (PRE) to the post-translocational (POST) state as the newly formed A-site-bound peptidyl-tRNA and P-site-bound deacylated tRNA move to the P and E sites, respectively. Catalyzes the coordinated movement of the two tRNA molecules, the mRNA and conformational changes in the ribosome.</text>
</comment>
<gene>
    <name evidence="10" type="ORF">J437_LFUL002294</name>
</gene>
<dbReference type="FunFam" id="2.40.30.10:FF:000022">
    <property type="entry name" value="Elongation factor G, mitochondrial"/>
    <property type="match status" value="1"/>
</dbReference>
<evidence type="ECO:0000259" key="9">
    <source>
        <dbReference type="PROSITE" id="PS51722"/>
    </source>
</evidence>
<feature type="binding site" evidence="8">
    <location>
        <begin position="50"/>
        <end position="57"/>
    </location>
    <ligand>
        <name>GTP</name>
        <dbReference type="ChEBI" id="CHEBI:37565"/>
    </ligand>
</feature>
<evidence type="ECO:0000256" key="2">
    <source>
        <dbReference type="ARBA" id="ARBA00005870"/>
    </source>
</evidence>
<dbReference type="InterPro" id="IPR014721">
    <property type="entry name" value="Ribsml_uS5_D2-typ_fold_subgr"/>
</dbReference>
<feature type="binding site" evidence="8">
    <location>
        <begin position="117"/>
        <end position="121"/>
    </location>
    <ligand>
        <name>GTP</name>
        <dbReference type="ChEBI" id="CHEBI:37565"/>
    </ligand>
</feature>
<dbReference type="PANTHER" id="PTHR43636:SF2">
    <property type="entry name" value="ELONGATION FACTOR G, MITOCHONDRIAL"/>
    <property type="match status" value="1"/>
</dbReference>
<evidence type="ECO:0000313" key="11">
    <source>
        <dbReference type="Proteomes" id="UP000792457"/>
    </source>
</evidence>
<dbReference type="FunFam" id="3.30.70.870:FF:000001">
    <property type="entry name" value="Elongation factor G"/>
    <property type="match status" value="1"/>
</dbReference>
<evidence type="ECO:0000256" key="1">
    <source>
        <dbReference type="ARBA" id="ARBA00004173"/>
    </source>
</evidence>
<dbReference type="GO" id="GO:0003746">
    <property type="term" value="F:translation elongation factor activity"/>
    <property type="evidence" value="ECO:0007669"/>
    <property type="project" value="UniProtKB-UniRule"/>
</dbReference>
<keyword evidence="3 8" id="KW-0547">Nucleotide-binding</keyword>
<keyword evidence="5 8" id="KW-0648">Protein biosynthesis</keyword>
<reference evidence="10" key="1">
    <citation type="submission" date="2013-04" db="EMBL/GenBank/DDBJ databases">
        <authorList>
            <person name="Qu J."/>
            <person name="Murali S.C."/>
            <person name="Bandaranaike D."/>
            <person name="Bellair M."/>
            <person name="Blankenburg K."/>
            <person name="Chao H."/>
            <person name="Dinh H."/>
            <person name="Doddapaneni H."/>
            <person name="Downs B."/>
            <person name="Dugan-Rocha S."/>
            <person name="Elkadiri S."/>
            <person name="Gnanaolivu R.D."/>
            <person name="Hernandez B."/>
            <person name="Javaid M."/>
            <person name="Jayaseelan J.C."/>
            <person name="Lee S."/>
            <person name="Li M."/>
            <person name="Ming W."/>
            <person name="Munidasa M."/>
            <person name="Muniz J."/>
            <person name="Nguyen L."/>
            <person name="Ongeri F."/>
            <person name="Osuji N."/>
            <person name="Pu L.-L."/>
            <person name="Puazo M."/>
            <person name="Qu C."/>
            <person name="Quiroz J."/>
            <person name="Raj R."/>
            <person name="Weissenberger G."/>
            <person name="Xin Y."/>
            <person name="Zou X."/>
            <person name="Han Y."/>
            <person name="Richards S."/>
            <person name="Worley K."/>
            <person name="Muzny D."/>
            <person name="Gibbs R."/>
        </authorList>
    </citation>
    <scope>NUCLEOTIDE SEQUENCE</scope>
    <source>
        <strain evidence="10">Sampled in the wild</strain>
    </source>
</reference>
<dbReference type="GO" id="GO:0003924">
    <property type="term" value="F:GTPase activity"/>
    <property type="evidence" value="ECO:0007669"/>
    <property type="project" value="UniProtKB-UniRule"/>
</dbReference>
<dbReference type="CDD" id="cd01886">
    <property type="entry name" value="EF-G"/>
    <property type="match status" value="1"/>
</dbReference>
<dbReference type="PROSITE" id="PS51722">
    <property type="entry name" value="G_TR_2"/>
    <property type="match status" value="1"/>
</dbReference>
<dbReference type="InterPro" id="IPR009000">
    <property type="entry name" value="Transl_B-barrel_sf"/>
</dbReference>
<dbReference type="GO" id="GO:0070125">
    <property type="term" value="P:mitochondrial translational elongation"/>
    <property type="evidence" value="ECO:0007669"/>
    <property type="project" value="UniProtKB-UniRule"/>
</dbReference>
<dbReference type="InterPro" id="IPR009022">
    <property type="entry name" value="EFG_III"/>
</dbReference>